<organism evidence="2 3">
    <name type="scientific">Cyclotella cryptica</name>
    <dbReference type="NCBI Taxonomy" id="29204"/>
    <lineage>
        <taxon>Eukaryota</taxon>
        <taxon>Sar</taxon>
        <taxon>Stramenopiles</taxon>
        <taxon>Ochrophyta</taxon>
        <taxon>Bacillariophyta</taxon>
        <taxon>Coscinodiscophyceae</taxon>
        <taxon>Thalassiosirophycidae</taxon>
        <taxon>Stephanodiscales</taxon>
        <taxon>Stephanodiscaceae</taxon>
        <taxon>Cyclotella</taxon>
    </lineage>
</organism>
<name>A0ABD3PQB4_9STRA</name>
<dbReference type="InterPro" id="IPR011032">
    <property type="entry name" value="GroES-like_sf"/>
</dbReference>
<dbReference type="SUPFAM" id="SSF51735">
    <property type="entry name" value="NAD(P)-binding Rossmann-fold domains"/>
    <property type="match status" value="1"/>
</dbReference>
<dbReference type="Proteomes" id="UP001516023">
    <property type="component" value="Unassembled WGS sequence"/>
</dbReference>
<dbReference type="AlphaFoldDB" id="A0ABD3PQB4"/>
<dbReference type="InterPro" id="IPR051397">
    <property type="entry name" value="Zn-ADH-like_protein"/>
</dbReference>
<dbReference type="Gene3D" id="3.40.50.720">
    <property type="entry name" value="NAD(P)-binding Rossmann-like Domain"/>
    <property type="match status" value="1"/>
</dbReference>
<dbReference type="PANTHER" id="PTHR43677">
    <property type="entry name" value="SHORT-CHAIN DEHYDROGENASE/REDUCTASE"/>
    <property type="match status" value="1"/>
</dbReference>
<feature type="domain" description="Enoyl reductase (ER)" evidence="1">
    <location>
        <begin position="29"/>
        <end position="359"/>
    </location>
</feature>
<protein>
    <recommendedName>
        <fullName evidence="1">Enoyl reductase (ER) domain-containing protein</fullName>
    </recommendedName>
</protein>
<sequence length="369" mass="39443">MRSATMRAVRCHRFAALDTSGKPIPTPSPIREVLSLDQVPIPKLRNDGVLVSTHFAGIQYPDFLQAQGLYQIKPPLPYVPGMDVVGTILEKGKDVPNDFKIGDRVYCNTALCPDGGGGTGALAEVVSVSASAIFPVPNELHMSSVANLGRNYCAAYHSLKVIGNVGPGDLVLVDGASGGVGMATVELAKAMGAKVIAGVSNREKGTLPGTAGADKVLVYGRDRESYRKFKDEVKATAADLGHPMGCSLIVDVIHGDLFQDALVSCIKPLGKICLVGFVAGQRPIKPGLLLIKEAMVVGSLWGRWARENPIEFRKNMSEILGYMVDGSIEPRADNTIMLDDYIKAFELFEENSGRGNTVICLRSETSSKL</sequence>
<keyword evidence="3" id="KW-1185">Reference proteome</keyword>
<dbReference type="InterPro" id="IPR013154">
    <property type="entry name" value="ADH-like_N"/>
</dbReference>
<dbReference type="InterPro" id="IPR036291">
    <property type="entry name" value="NAD(P)-bd_dom_sf"/>
</dbReference>
<dbReference type="SUPFAM" id="SSF50129">
    <property type="entry name" value="GroES-like"/>
    <property type="match status" value="1"/>
</dbReference>
<comment type="caution">
    <text evidence="2">The sequence shown here is derived from an EMBL/GenBank/DDBJ whole genome shotgun (WGS) entry which is preliminary data.</text>
</comment>
<evidence type="ECO:0000313" key="3">
    <source>
        <dbReference type="Proteomes" id="UP001516023"/>
    </source>
</evidence>
<dbReference type="Pfam" id="PF08240">
    <property type="entry name" value="ADH_N"/>
    <property type="match status" value="1"/>
</dbReference>
<gene>
    <name evidence="2" type="ORF">HJC23_013618</name>
</gene>
<dbReference type="SMART" id="SM00829">
    <property type="entry name" value="PKS_ER"/>
    <property type="match status" value="1"/>
</dbReference>
<dbReference type="InterPro" id="IPR013149">
    <property type="entry name" value="ADH-like_C"/>
</dbReference>
<proteinExistence type="predicted"/>
<dbReference type="CDD" id="cd08241">
    <property type="entry name" value="QOR1"/>
    <property type="match status" value="1"/>
</dbReference>
<reference evidence="2 3" key="1">
    <citation type="journal article" date="2020" name="G3 (Bethesda)">
        <title>Improved Reference Genome for Cyclotella cryptica CCMP332, a Model for Cell Wall Morphogenesis, Salinity Adaptation, and Lipid Production in Diatoms (Bacillariophyta).</title>
        <authorList>
            <person name="Roberts W.R."/>
            <person name="Downey K.M."/>
            <person name="Ruck E.C."/>
            <person name="Traller J.C."/>
            <person name="Alverson A.J."/>
        </authorList>
    </citation>
    <scope>NUCLEOTIDE SEQUENCE [LARGE SCALE GENOMIC DNA]</scope>
    <source>
        <strain evidence="2 3">CCMP332</strain>
    </source>
</reference>
<dbReference type="PANTHER" id="PTHR43677:SF4">
    <property type="entry name" value="QUINONE OXIDOREDUCTASE-LIKE PROTEIN 2"/>
    <property type="match status" value="1"/>
</dbReference>
<dbReference type="Pfam" id="PF00107">
    <property type="entry name" value="ADH_zinc_N"/>
    <property type="match status" value="1"/>
</dbReference>
<evidence type="ECO:0000313" key="2">
    <source>
        <dbReference type="EMBL" id="KAL3790107.1"/>
    </source>
</evidence>
<evidence type="ECO:0000259" key="1">
    <source>
        <dbReference type="SMART" id="SM00829"/>
    </source>
</evidence>
<dbReference type="InterPro" id="IPR020843">
    <property type="entry name" value="ER"/>
</dbReference>
<dbReference type="EMBL" id="JABMIG020000133">
    <property type="protein sequence ID" value="KAL3790107.1"/>
    <property type="molecule type" value="Genomic_DNA"/>
</dbReference>
<accession>A0ABD3PQB4</accession>
<dbReference type="Gene3D" id="3.90.180.10">
    <property type="entry name" value="Medium-chain alcohol dehydrogenases, catalytic domain"/>
    <property type="match status" value="1"/>
</dbReference>